<dbReference type="EMBL" id="JAGMUU010000021">
    <property type="protein sequence ID" value="KAH7129470.1"/>
    <property type="molecule type" value="Genomic_DNA"/>
</dbReference>
<comment type="caution">
    <text evidence="5">The sequence shown here is derived from an EMBL/GenBank/DDBJ whole genome shotgun (WGS) entry which is preliminary data.</text>
</comment>
<feature type="region of interest" description="Disordered" evidence="2">
    <location>
        <begin position="658"/>
        <end position="719"/>
    </location>
</feature>
<evidence type="ECO:0000256" key="1">
    <source>
        <dbReference type="ARBA" id="ARBA00022737"/>
    </source>
</evidence>
<gene>
    <name evidence="5" type="ORF">B0J13DRAFT_138680</name>
</gene>
<dbReference type="Proteomes" id="UP000717696">
    <property type="component" value="Unassembled WGS sequence"/>
</dbReference>
<feature type="compositionally biased region" description="Basic and acidic residues" evidence="2">
    <location>
        <begin position="682"/>
        <end position="692"/>
    </location>
</feature>
<evidence type="ECO:0000256" key="2">
    <source>
        <dbReference type="SAM" id="MobiDB-lite"/>
    </source>
</evidence>
<name>A0A9P9ISE6_9HYPO</name>
<feature type="domain" description="Nephrocystin 3-like N-terminal" evidence="4">
    <location>
        <begin position="364"/>
        <end position="506"/>
    </location>
</feature>
<feature type="domain" description="Fungal STAND N-terminal Goodbye" evidence="3">
    <location>
        <begin position="48"/>
        <end position="147"/>
    </location>
</feature>
<dbReference type="Pfam" id="PF24883">
    <property type="entry name" value="NPHP3_N"/>
    <property type="match status" value="1"/>
</dbReference>
<keyword evidence="1" id="KW-0677">Repeat</keyword>
<protein>
    <recommendedName>
        <fullName evidence="7">Fungal STAND N-terminal Goodbye domain-containing protein</fullName>
    </recommendedName>
</protein>
<organism evidence="5 6">
    <name type="scientific">Dactylonectria estremocensis</name>
    <dbReference type="NCBI Taxonomy" id="1079267"/>
    <lineage>
        <taxon>Eukaryota</taxon>
        <taxon>Fungi</taxon>
        <taxon>Dikarya</taxon>
        <taxon>Ascomycota</taxon>
        <taxon>Pezizomycotina</taxon>
        <taxon>Sordariomycetes</taxon>
        <taxon>Hypocreomycetidae</taxon>
        <taxon>Hypocreales</taxon>
        <taxon>Nectriaceae</taxon>
        <taxon>Dactylonectria</taxon>
    </lineage>
</organism>
<evidence type="ECO:0000259" key="4">
    <source>
        <dbReference type="Pfam" id="PF24883"/>
    </source>
</evidence>
<sequence>MAAQRQGLGPTTDIGHMWEIAVQGYKEEIQEMGNEGTMDKVLGSILHKESGKKPPNTFEHEKFLDAKAVFLSLEKDGKLFNSFRHEGGIREKIRSSLSACADAIDKAGKLAAGVASTVFAPAPVIMSAMTLLLQAAKDVSDDYDVVVIFYDNATALLSRVGLLENRVPERGKFKDRLVDVFRSILELCVISQKFIKKNRWKAWAKAVLSGGDPRLKNAYDGFERSVRHLESDVAVHTLTTAIETKQTLDEISASMSTHFKGNIEVGSYLREMRDHGREMRDHGREIRKMMERFPKNIPGSICEVEYDPGARKSLTLGMLRRGLNAGDEALYHVDHRLAEMAASSLHYEEVFKWLHSDIDKLVRGEEQILHLKDMFGMGNPKVSFFMYNYLRERFTADSSTSVAYFFFDRQHSKLQSTETMLSCCAIQLARQDQDYQHKLLHLINGALPKEGVKGSWEKLFADFFKKPDGDKANTDGKKSLFIILDGIDEVPDPDVERLFDVLKKSKNSLVSFVVLGSPEANGPVRRLDLDMITDGRMSAYIKAGIKSSPVLSKFEGNFQDRIIEKLSRKADSSFYIDYFLHCFEKLQKSVVWRKLDDELFHNTSSIFDSLVKDLEHYQIEVAFYLLVWLAYVPGQLTVDSASSLFEVICQAKSSAEQDTSKENQVISRHDDKKESRRRSKPRRDGERPEREQGPQGKSKRVGKRPEKPEEQAGNESESLGLMSKAFDRTIVEIKRDGSQLLNSIVRVSEYDDVKGQSTQLTSDYSPKRSRSIVQFQEKFFVAPFRSQQVSYLVRMIEMTGSILTRGSDIDTTLHSDSGRSWRVVQAYSGRSWFQWFINLCDLIKLGPNHEEAIEDTDVRTVTVQLRDIMNNKGNALKRIESTVDADADGVYCSIFCTKRDELKSCLAKLRQWLKFAFKRLKEDPQTGTNQDGNLRQWMSKLAETETNEYMYNVLEDIARKHTDNWRSSPNTTDAWISFRFAYDALCSFPEDKLPGFLNPDNTQTITRNESSKVPNIVFAEIAERYKLPEETLGTQIYVAKALRYDGRYDEARKQLRKWPKGCSKGFEVLELIARYKFAKIEDDLLTREIHRPLEGSDRTVLQGALEAYNIALAQRDPNKAEHSNKAYQRKAWIEVLLKRTSDALETMANIADLNEHPIYYFAEMIEAMGENKQWENIIKLLKLLNGYTDALECSSKSLDFIEIAAAKDPEGSETKQHVQKWYEGEVEKRNEDSRTHQLLVSQANFQRFVLQDSEAAEKALLKALNSHSIGLQHIIPTVWNLGDALLDHFMLGETVADKHHALSKMEEVVEQVKHRMVLDFQPEFSQTSIPLAIMRRKLGPATSFEKSLNATFKACRAALEDDIWENDSESFRMLAKALSLLPGLESEAMIACSLQFYDMETAPSRSGKPFDWKVTCAACRCTISTADIEHDNAVKVYLCYYCTRVDLCKKCYDSRKERQERKNKGEEIAAGERPWREVCPLNNHAHIPAPINGWEMKREPNHFFSFNDRNQVITRNLKDWLKELDGKWDSAWKQYWLQH</sequence>
<evidence type="ECO:0008006" key="7">
    <source>
        <dbReference type="Google" id="ProtNLM"/>
    </source>
</evidence>
<evidence type="ECO:0000259" key="3">
    <source>
        <dbReference type="Pfam" id="PF17109"/>
    </source>
</evidence>
<dbReference type="OrthoDB" id="5150251at2759"/>
<dbReference type="PANTHER" id="PTHR10039:SF17">
    <property type="entry name" value="FUNGAL STAND N-TERMINAL GOODBYE DOMAIN-CONTAINING PROTEIN-RELATED"/>
    <property type="match status" value="1"/>
</dbReference>
<keyword evidence="6" id="KW-1185">Reference proteome</keyword>
<evidence type="ECO:0000313" key="5">
    <source>
        <dbReference type="EMBL" id="KAH7129470.1"/>
    </source>
</evidence>
<reference evidence="5" key="1">
    <citation type="journal article" date="2021" name="Nat. Commun.">
        <title>Genetic determinants of endophytism in the Arabidopsis root mycobiome.</title>
        <authorList>
            <person name="Mesny F."/>
            <person name="Miyauchi S."/>
            <person name="Thiergart T."/>
            <person name="Pickel B."/>
            <person name="Atanasova L."/>
            <person name="Karlsson M."/>
            <person name="Huettel B."/>
            <person name="Barry K.W."/>
            <person name="Haridas S."/>
            <person name="Chen C."/>
            <person name="Bauer D."/>
            <person name="Andreopoulos W."/>
            <person name="Pangilinan J."/>
            <person name="LaButti K."/>
            <person name="Riley R."/>
            <person name="Lipzen A."/>
            <person name="Clum A."/>
            <person name="Drula E."/>
            <person name="Henrissat B."/>
            <person name="Kohler A."/>
            <person name="Grigoriev I.V."/>
            <person name="Martin F.M."/>
            <person name="Hacquard S."/>
        </authorList>
    </citation>
    <scope>NUCLEOTIDE SEQUENCE</scope>
    <source>
        <strain evidence="5">MPI-CAGE-AT-0021</strain>
    </source>
</reference>
<dbReference type="Pfam" id="PF17109">
    <property type="entry name" value="Goodbye"/>
    <property type="match status" value="1"/>
</dbReference>
<proteinExistence type="predicted"/>
<dbReference type="PANTHER" id="PTHR10039">
    <property type="entry name" value="AMELOGENIN"/>
    <property type="match status" value="1"/>
</dbReference>
<evidence type="ECO:0000313" key="6">
    <source>
        <dbReference type="Proteomes" id="UP000717696"/>
    </source>
</evidence>
<dbReference type="InterPro" id="IPR031350">
    <property type="entry name" value="Goodbye_dom"/>
</dbReference>
<dbReference type="InterPro" id="IPR056884">
    <property type="entry name" value="NPHP3-like_N"/>
</dbReference>
<accession>A0A9P9ISE6</accession>